<proteinExistence type="predicted"/>
<organism evidence="1 2">
    <name type="scientific">Fimbriiglobus ruber</name>
    <dbReference type="NCBI Taxonomy" id="1908690"/>
    <lineage>
        <taxon>Bacteria</taxon>
        <taxon>Pseudomonadati</taxon>
        <taxon>Planctomycetota</taxon>
        <taxon>Planctomycetia</taxon>
        <taxon>Gemmatales</taxon>
        <taxon>Gemmataceae</taxon>
        <taxon>Fimbriiglobus</taxon>
    </lineage>
</organism>
<accession>A0A225DD47</accession>
<name>A0A225DD47_9BACT</name>
<dbReference type="Proteomes" id="UP000214646">
    <property type="component" value="Unassembled WGS sequence"/>
</dbReference>
<evidence type="ECO:0000313" key="2">
    <source>
        <dbReference type="Proteomes" id="UP000214646"/>
    </source>
</evidence>
<reference evidence="2" key="1">
    <citation type="submission" date="2017-06" db="EMBL/GenBank/DDBJ databases">
        <title>Genome analysis of Fimbriiglobus ruber SP5, the first member of the order Planctomycetales with confirmed chitinolytic capability.</title>
        <authorList>
            <person name="Ravin N.V."/>
            <person name="Rakitin A.L."/>
            <person name="Ivanova A.A."/>
            <person name="Beletsky A.V."/>
            <person name="Kulichevskaya I.S."/>
            <person name="Mardanov A.V."/>
            <person name="Dedysh S.N."/>
        </authorList>
    </citation>
    <scope>NUCLEOTIDE SEQUENCE [LARGE SCALE GENOMIC DNA]</scope>
    <source>
        <strain evidence="2">SP5</strain>
    </source>
</reference>
<sequence length="142" mass="16170">MYFFRPRAVTVSPAPTNIRVVKVFWDKDTQTTWEEEMVVMGISAEVTDHYSRPREHDLDQGCPKRPPSLKNLTELGYKLDQLSSEKPRFDILVLDKEFGQIERLETCGSDTHEVVVDTVENMPASIAWAKGRLHDANVTPPA</sequence>
<protein>
    <submittedName>
        <fullName evidence="1">Uncharacterized protein</fullName>
    </submittedName>
</protein>
<dbReference type="AlphaFoldDB" id="A0A225DD47"/>
<evidence type="ECO:0000313" key="1">
    <source>
        <dbReference type="EMBL" id="OWK34335.1"/>
    </source>
</evidence>
<keyword evidence="2" id="KW-1185">Reference proteome</keyword>
<comment type="caution">
    <text evidence="1">The sequence shown here is derived from an EMBL/GenBank/DDBJ whole genome shotgun (WGS) entry which is preliminary data.</text>
</comment>
<gene>
    <name evidence="1" type="ORF">FRUB_10306</name>
</gene>
<dbReference type="EMBL" id="NIDE01000020">
    <property type="protein sequence ID" value="OWK34335.1"/>
    <property type="molecule type" value="Genomic_DNA"/>
</dbReference>